<reference evidence="5" key="1">
    <citation type="submission" date="2018-05" db="EMBL/GenBank/DDBJ databases">
        <authorList>
            <person name="Lanie J.A."/>
            <person name="Ng W.-L."/>
            <person name="Kazmierczak K.M."/>
            <person name="Andrzejewski T.M."/>
            <person name="Davidsen T.M."/>
            <person name="Wayne K.J."/>
            <person name="Tettelin H."/>
            <person name="Glass J.I."/>
            <person name="Rusch D."/>
            <person name="Podicherti R."/>
            <person name="Tsui H.-C.T."/>
            <person name="Winkler M.E."/>
        </authorList>
    </citation>
    <scope>NUCLEOTIDE SEQUENCE</scope>
</reference>
<feature type="transmembrane region" description="Helical" evidence="2">
    <location>
        <begin position="26"/>
        <end position="47"/>
    </location>
</feature>
<feature type="transmembrane region" description="Helical" evidence="2">
    <location>
        <begin position="236"/>
        <end position="256"/>
    </location>
</feature>
<sequence>MSLKTSQPQTITSYEGPSLRPVSSGLTLRAVLAGGVFTILLTLWALHSEFVTKSSPITVTHLPVSALCPFVIMILIVNPLVKWLRLCRPFSREELIVIFFLVFTASAIPGWAFSNYALSLISGPFYFATEENRWAELFLDYLPSWLVLQDAGALTAFYEGVPDGRPMLWQFWVIPIFWWITLYGAIFMVGASMMVILRKQWVEHERLSFPLAQVPLMLTEGVEGGRALPRITRMPLFWWGFGLTLFIMGWNIVSFFDVIYPIPIGPAHGTPLTLYESFPPVHLRVNFLLLGVAYFTRVEVLASVWLFYLIRIIEQGVLTRIGMPQAAVTIHFQHLSGFLIFSMFTVWMARKHIAQVFKKALGQAPHIDDSREFFSYRTAVLCFLIGLLYMIMWLLAAGMSFWITCLMLGLLFLMYLGVTRVVAETGLASLDLPYNSANEVAAIYVGTEHIPPRSLTLMWLSETFTRNWRTLGMCSMAHAAKVGDEMGGVGRGVFVSIIGALILSFGTAILYTLHLGYEIGGSQIPGSFASGANGYWTQLGGYISNAQGLTAEQYAYVAIGAAVSIFLIWGYHYIPAWPLHPVGFGVVTTYAADMAFFSFFSIWLTKSLIMRFGGVALYRTGQPFFVGILAGYSIGVLLSFLTDYVWFPGTGHVVDDW</sequence>
<proteinExistence type="predicted"/>
<feature type="transmembrane region" description="Helical" evidence="2">
    <location>
        <begin position="95"/>
        <end position="114"/>
    </location>
</feature>
<organism evidence="5">
    <name type="scientific">marine metagenome</name>
    <dbReference type="NCBI Taxonomy" id="408172"/>
    <lineage>
        <taxon>unclassified sequences</taxon>
        <taxon>metagenomes</taxon>
        <taxon>ecological metagenomes</taxon>
    </lineage>
</organism>
<dbReference type="AlphaFoldDB" id="A0A381XNM6"/>
<keyword evidence="2" id="KW-1133">Transmembrane helix</keyword>
<keyword evidence="2" id="KW-0812">Transmembrane</keyword>
<evidence type="ECO:0000259" key="4">
    <source>
        <dbReference type="Pfam" id="PF20581"/>
    </source>
</evidence>
<evidence type="ECO:0000256" key="1">
    <source>
        <dbReference type="SAM" id="MobiDB-lite"/>
    </source>
</evidence>
<name>A0A381XNM6_9ZZZZ</name>
<feature type="domain" description="DUF6785" evidence="4">
    <location>
        <begin position="27"/>
        <end position="520"/>
    </location>
</feature>
<dbReference type="InterPro" id="IPR046711">
    <property type="entry name" value="DUF6784"/>
</dbReference>
<dbReference type="EMBL" id="UINC01015834">
    <property type="protein sequence ID" value="SVA66386.1"/>
    <property type="molecule type" value="Genomic_DNA"/>
</dbReference>
<gene>
    <name evidence="5" type="ORF">METZ01_LOCUS119240</name>
</gene>
<keyword evidence="2" id="KW-0472">Membrane</keyword>
<dbReference type="InterPro" id="IPR046712">
    <property type="entry name" value="DUF6785"/>
</dbReference>
<feature type="transmembrane region" description="Helical" evidence="2">
    <location>
        <begin position="374"/>
        <end position="394"/>
    </location>
</feature>
<dbReference type="Pfam" id="PF20581">
    <property type="entry name" value="DUF6785"/>
    <property type="match status" value="1"/>
</dbReference>
<accession>A0A381XNM6</accession>
<protein>
    <submittedName>
        <fullName evidence="5">Uncharacterized protein</fullName>
    </submittedName>
</protein>
<dbReference type="Pfam" id="PF20580">
    <property type="entry name" value="DUF6784"/>
    <property type="match status" value="1"/>
</dbReference>
<feature type="transmembrane region" description="Helical" evidence="2">
    <location>
        <begin position="554"/>
        <end position="574"/>
    </location>
</feature>
<feature type="transmembrane region" description="Helical" evidence="2">
    <location>
        <begin position="580"/>
        <end position="604"/>
    </location>
</feature>
<feature type="transmembrane region" description="Helical" evidence="2">
    <location>
        <begin position="401"/>
        <end position="423"/>
    </location>
</feature>
<feature type="transmembrane region" description="Helical" evidence="2">
    <location>
        <begin position="176"/>
        <end position="197"/>
    </location>
</feature>
<feature type="transmembrane region" description="Helical" evidence="2">
    <location>
        <begin position="59"/>
        <end position="83"/>
    </location>
</feature>
<feature type="transmembrane region" description="Helical" evidence="2">
    <location>
        <begin position="493"/>
        <end position="513"/>
    </location>
</feature>
<evidence type="ECO:0000259" key="3">
    <source>
        <dbReference type="Pfam" id="PF20580"/>
    </source>
</evidence>
<evidence type="ECO:0000313" key="5">
    <source>
        <dbReference type="EMBL" id="SVA66386.1"/>
    </source>
</evidence>
<feature type="transmembrane region" description="Helical" evidence="2">
    <location>
        <begin position="287"/>
        <end position="310"/>
    </location>
</feature>
<feature type="region of interest" description="Disordered" evidence="1">
    <location>
        <begin position="1"/>
        <end position="22"/>
    </location>
</feature>
<feature type="transmembrane region" description="Helical" evidence="2">
    <location>
        <begin position="624"/>
        <end position="647"/>
    </location>
</feature>
<evidence type="ECO:0000256" key="2">
    <source>
        <dbReference type="SAM" id="Phobius"/>
    </source>
</evidence>
<feature type="domain" description="DUF6784" evidence="3">
    <location>
        <begin position="556"/>
        <end position="640"/>
    </location>
</feature>
<feature type="compositionally biased region" description="Polar residues" evidence="1">
    <location>
        <begin position="1"/>
        <end position="15"/>
    </location>
</feature>
<feature type="transmembrane region" description="Helical" evidence="2">
    <location>
        <begin position="330"/>
        <end position="349"/>
    </location>
</feature>